<keyword evidence="3" id="KW-1185">Reference proteome</keyword>
<protein>
    <submittedName>
        <fullName evidence="2">Uncharacterized protein</fullName>
    </submittedName>
</protein>
<dbReference type="AlphaFoldDB" id="A0A9Q3BB96"/>
<reference evidence="2" key="1">
    <citation type="submission" date="2021-03" db="EMBL/GenBank/DDBJ databases">
        <title>Draft genome sequence of rust myrtle Austropuccinia psidii MF-1, a brazilian biotype.</title>
        <authorList>
            <person name="Quecine M.C."/>
            <person name="Pachon D.M.R."/>
            <person name="Bonatelli M.L."/>
            <person name="Correr F.H."/>
            <person name="Franceschini L.M."/>
            <person name="Leite T.F."/>
            <person name="Margarido G.R.A."/>
            <person name="Almeida C.A."/>
            <person name="Ferrarezi J.A."/>
            <person name="Labate C.A."/>
        </authorList>
    </citation>
    <scope>NUCLEOTIDE SEQUENCE</scope>
    <source>
        <strain evidence="2">MF-1</strain>
    </source>
</reference>
<dbReference type="OrthoDB" id="5858386at2759"/>
<dbReference type="EMBL" id="AVOT02000236">
    <property type="protein sequence ID" value="MBW0461871.1"/>
    <property type="molecule type" value="Genomic_DNA"/>
</dbReference>
<proteinExistence type="predicted"/>
<evidence type="ECO:0000313" key="3">
    <source>
        <dbReference type="Proteomes" id="UP000765509"/>
    </source>
</evidence>
<name>A0A9Q3BB96_9BASI</name>
<accession>A0A9Q3BB96</accession>
<dbReference type="Gene3D" id="1.10.340.70">
    <property type="match status" value="1"/>
</dbReference>
<comment type="caution">
    <text evidence="2">The sequence shown here is derived from an EMBL/GenBank/DDBJ whole genome shotgun (WGS) entry which is preliminary data.</text>
</comment>
<dbReference type="Proteomes" id="UP000765509">
    <property type="component" value="Unassembled WGS sequence"/>
</dbReference>
<feature type="region of interest" description="Disordered" evidence="1">
    <location>
        <begin position="68"/>
        <end position="87"/>
    </location>
</feature>
<evidence type="ECO:0000313" key="2">
    <source>
        <dbReference type="EMBL" id="MBW0461871.1"/>
    </source>
</evidence>
<sequence>MSLLQQKYRNPEPESQLEEPWLRDYKDGRFFLMDGLLYHKEKHTSDLTVICRDHVSLILQEYHEFPSMGNMSEDKTKKRVASTDGKQETWDEVWPDSTYRRAQTPMGNH</sequence>
<evidence type="ECO:0000256" key="1">
    <source>
        <dbReference type="SAM" id="MobiDB-lite"/>
    </source>
</evidence>
<gene>
    <name evidence="2" type="ORF">O181_001586</name>
</gene>
<organism evidence="2 3">
    <name type="scientific">Austropuccinia psidii MF-1</name>
    <dbReference type="NCBI Taxonomy" id="1389203"/>
    <lineage>
        <taxon>Eukaryota</taxon>
        <taxon>Fungi</taxon>
        <taxon>Dikarya</taxon>
        <taxon>Basidiomycota</taxon>
        <taxon>Pucciniomycotina</taxon>
        <taxon>Pucciniomycetes</taxon>
        <taxon>Pucciniales</taxon>
        <taxon>Sphaerophragmiaceae</taxon>
        <taxon>Austropuccinia</taxon>
    </lineage>
</organism>